<evidence type="ECO:0000256" key="4">
    <source>
        <dbReference type="ARBA" id="ARBA00022777"/>
    </source>
</evidence>
<organism evidence="8 9">
    <name type="scientific">Microlunatus soli</name>
    <dbReference type="NCBI Taxonomy" id="630515"/>
    <lineage>
        <taxon>Bacteria</taxon>
        <taxon>Bacillati</taxon>
        <taxon>Actinomycetota</taxon>
        <taxon>Actinomycetes</taxon>
        <taxon>Propionibacteriales</taxon>
        <taxon>Propionibacteriaceae</taxon>
        <taxon>Microlunatus</taxon>
    </lineage>
</organism>
<feature type="domain" description="Carbohydrate kinase PfkB" evidence="7">
    <location>
        <begin position="15"/>
        <end position="292"/>
    </location>
</feature>
<dbReference type="GO" id="GO:0005829">
    <property type="term" value="C:cytosol"/>
    <property type="evidence" value="ECO:0007669"/>
    <property type="project" value="TreeGrafter"/>
</dbReference>
<dbReference type="Proteomes" id="UP000199103">
    <property type="component" value="Chromosome I"/>
</dbReference>
<dbReference type="EMBL" id="LT629772">
    <property type="protein sequence ID" value="SDS01369.1"/>
    <property type="molecule type" value="Genomic_DNA"/>
</dbReference>
<dbReference type="AlphaFoldDB" id="A0A1H1NSL3"/>
<name>A0A1H1NSL3_9ACTN</name>
<evidence type="ECO:0000256" key="3">
    <source>
        <dbReference type="ARBA" id="ARBA00022741"/>
    </source>
</evidence>
<keyword evidence="3" id="KW-0547">Nucleotide-binding</keyword>
<gene>
    <name evidence="8" type="ORF">SAMN04489812_0611</name>
</gene>
<sequence>MITVAALSPSLDITYLVDSLELGAIHRPTEVHRVAGGKSFNLARAATTAGARVATVAVLGGSTGDFLASELSAAGIQVDAVDSPSETRTCVSIAASDRGDLTEIYPYAPPIPTDVWQRFRTTLGEDLDGRAGWLAINGSAPQGLPDGAFGELTAAASALGVRVAIDTHGPALSGALEASPQLVKINRYEAAALLGQDPDSADLSAMIIAIADRTQGSVIITDGRAGAVGTDGSKIIRAELPADIDGHYPVGSGDSFLGGWLAAVDEGADAGDALRLASGCGAANALLPGPGNLERATAEEIARRTILRPL</sequence>
<dbReference type="Pfam" id="PF00294">
    <property type="entry name" value="PfkB"/>
    <property type="match status" value="1"/>
</dbReference>
<dbReference type="GO" id="GO:0008443">
    <property type="term" value="F:phosphofructokinase activity"/>
    <property type="evidence" value="ECO:0007669"/>
    <property type="project" value="TreeGrafter"/>
</dbReference>
<dbReference type="RefSeq" id="WP_157683187.1">
    <property type="nucleotide sequence ID" value="NZ_LT629772.1"/>
</dbReference>
<evidence type="ECO:0000256" key="2">
    <source>
        <dbReference type="ARBA" id="ARBA00022679"/>
    </source>
</evidence>
<evidence type="ECO:0000313" key="9">
    <source>
        <dbReference type="Proteomes" id="UP000199103"/>
    </source>
</evidence>
<dbReference type="InterPro" id="IPR011611">
    <property type="entry name" value="PfkB_dom"/>
</dbReference>
<reference evidence="8 9" key="1">
    <citation type="submission" date="2016-10" db="EMBL/GenBank/DDBJ databases">
        <authorList>
            <person name="de Groot N.N."/>
        </authorList>
    </citation>
    <scope>NUCLEOTIDE SEQUENCE [LARGE SCALE GENOMIC DNA]</scope>
    <source>
        <strain evidence="8 9">DSM 21800</strain>
    </source>
</reference>
<keyword evidence="9" id="KW-1185">Reference proteome</keyword>
<dbReference type="InterPro" id="IPR029056">
    <property type="entry name" value="Ribokinase-like"/>
</dbReference>
<keyword evidence="5" id="KW-0067">ATP-binding</keyword>
<evidence type="ECO:0000256" key="1">
    <source>
        <dbReference type="ARBA" id="ARBA00010688"/>
    </source>
</evidence>
<accession>A0A1H1NSL3</accession>
<dbReference type="OrthoDB" id="9801219at2"/>
<dbReference type="PANTHER" id="PTHR46566">
    <property type="entry name" value="1-PHOSPHOFRUCTOKINASE-RELATED"/>
    <property type="match status" value="1"/>
</dbReference>
<keyword evidence="4 8" id="KW-0418">Kinase</keyword>
<evidence type="ECO:0000259" key="7">
    <source>
        <dbReference type="Pfam" id="PF00294"/>
    </source>
</evidence>
<proteinExistence type="inferred from homology"/>
<comment type="similarity">
    <text evidence="1">Belongs to the carbohydrate kinase PfkB family.</text>
</comment>
<evidence type="ECO:0000313" key="8">
    <source>
        <dbReference type="EMBL" id="SDS01369.1"/>
    </source>
</evidence>
<keyword evidence="2 6" id="KW-0808">Transferase</keyword>
<dbReference type="SUPFAM" id="SSF53613">
    <property type="entry name" value="Ribokinase-like"/>
    <property type="match status" value="1"/>
</dbReference>
<dbReference type="STRING" id="630515.SAMN04489812_0611"/>
<evidence type="ECO:0000256" key="5">
    <source>
        <dbReference type="ARBA" id="ARBA00022840"/>
    </source>
</evidence>
<dbReference type="GO" id="GO:0005524">
    <property type="term" value="F:ATP binding"/>
    <property type="evidence" value="ECO:0007669"/>
    <property type="project" value="UniProtKB-KW"/>
</dbReference>
<dbReference type="PANTHER" id="PTHR46566:SF5">
    <property type="entry name" value="1-PHOSPHOFRUCTOKINASE"/>
    <property type="match status" value="1"/>
</dbReference>
<dbReference type="Gene3D" id="3.40.1190.20">
    <property type="match status" value="1"/>
</dbReference>
<protein>
    <submittedName>
        <fullName evidence="8">Tagatose 6-phosphate kinase</fullName>
    </submittedName>
</protein>
<dbReference type="PIRSF" id="PIRSF000535">
    <property type="entry name" value="1PFK/6PFK/LacC"/>
    <property type="match status" value="1"/>
</dbReference>
<evidence type="ECO:0000256" key="6">
    <source>
        <dbReference type="PIRNR" id="PIRNR000535"/>
    </source>
</evidence>
<dbReference type="InterPro" id="IPR017583">
    <property type="entry name" value="Tagatose/fructose_Pkinase"/>
</dbReference>